<dbReference type="InterPro" id="IPR007130">
    <property type="entry name" value="DAGAT"/>
</dbReference>
<keyword evidence="4 11" id="KW-0808">Transferase</keyword>
<keyword evidence="3" id="KW-0444">Lipid biosynthesis</keyword>
<keyword evidence="6 11" id="KW-0256">Endoplasmic reticulum</keyword>
<evidence type="ECO:0000256" key="1">
    <source>
        <dbReference type="ARBA" id="ARBA00004477"/>
    </source>
</evidence>
<dbReference type="GO" id="GO:0019432">
    <property type="term" value="P:triglyceride biosynthetic process"/>
    <property type="evidence" value="ECO:0007669"/>
    <property type="project" value="TreeGrafter"/>
</dbReference>
<name>A0A0N9DRB5_NEOPH</name>
<evidence type="ECO:0000256" key="6">
    <source>
        <dbReference type="ARBA" id="ARBA00022824"/>
    </source>
</evidence>
<keyword evidence="8" id="KW-0443">Lipid metabolism</keyword>
<evidence type="ECO:0000256" key="11">
    <source>
        <dbReference type="RuleBase" id="RU367023"/>
    </source>
</evidence>
<organism evidence="12">
    <name type="scientific">Neophocaena phocaenoides</name>
    <name type="common">Finless porpoise</name>
    <name type="synonym">Delphinus phocaenoides</name>
    <dbReference type="NCBI Taxonomy" id="34892"/>
    <lineage>
        <taxon>Eukaryota</taxon>
        <taxon>Metazoa</taxon>
        <taxon>Chordata</taxon>
        <taxon>Craniata</taxon>
        <taxon>Vertebrata</taxon>
        <taxon>Euteleostomi</taxon>
        <taxon>Mammalia</taxon>
        <taxon>Eutheria</taxon>
        <taxon>Laurasiatheria</taxon>
        <taxon>Artiodactyla</taxon>
        <taxon>Whippomorpha</taxon>
        <taxon>Cetacea</taxon>
        <taxon>Odontoceti</taxon>
        <taxon>Phocoenidae</taxon>
        <taxon>Neophocaena</taxon>
    </lineage>
</organism>
<dbReference type="PANTHER" id="PTHR12317:SF36">
    <property type="entry name" value="2-ACYLGLYCEROL O-ACYLTRANSFERASE 3"/>
    <property type="match status" value="1"/>
</dbReference>
<dbReference type="CDD" id="cd07987">
    <property type="entry name" value="LPLAT_MGAT-like"/>
    <property type="match status" value="1"/>
</dbReference>
<dbReference type="PANTHER" id="PTHR12317">
    <property type="entry name" value="DIACYLGLYCEROL O-ACYLTRANSFERASE"/>
    <property type="match status" value="1"/>
</dbReference>
<evidence type="ECO:0000256" key="7">
    <source>
        <dbReference type="ARBA" id="ARBA00022989"/>
    </source>
</evidence>
<gene>
    <name evidence="12" type="primary">MOGAT3</name>
</gene>
<keyword evidence="5 11" id="KW-0812">Transmembrane</keyword>
<protein>
    <recommendedName>
        <fullName evidence="11">Acyltransferase</fullName>
        <ecNumber evidence="11">2.3.1.-</ecNumber>
    </recommendedName>
</protein>
<dbReference type="GO" id="GO:0004144">
    <property type="term" value="F:diacylglycerol O-acyltransferase activity"/>
    <property type="evidence" value="ECO:0007669"/>
    <property type="project" value="TreeGrafter"/>
</dbReference>
<dbReference type="AlphaFoldDB" id="A0A0N9DRB5"/>
<comment type="caution">
    <text evidence="11">Lacks conserved residue(s) required for the propagation of feature annotation.</text>
</comment>
<evidence type="ECO:0000256" key="10">
    <source>
        <dbReference type="ARBA" id="ARBA00023315"/>
    </source>
</evidence>
<sequence length="340" mass="38630">MGVSTAPPPSRSMKTLKKRRLEVLSAYCYVRTFLFTAGPFCSLLFLLFTSLWYFSVLYLVWFFLDRDTHPPGGRRSEWMRNCTVWKHLRDYFPIKLVKTVELPPDRNYLLVAHPHGIMTMGILCNFSTESSSFSQQFPRLRPLTAMLNGLFHFPVYRGYLLSFGGCSVNRQSLAFILSQPHVGQAVVILVRAHESLYAIPGEHCLTVQNRKGFVHLALRHVTSLVPVYSFGENDIFRVKAFAPDLWQHLCKMLGFKKLLGFSPCIFWGCGLFSADSWGLGPFSRPMTTVVGCPIPVPQCLGPTEEQVDHSHVLYVKALEQLFDEHKESCSVPASTRPTFI</sequence>
<reference evidence="12" key="1">
    <citation type="journal article" date="2015" name="Sci. Rep.">
        <title>'Obesity' is healthy for cetaceans? Evidence from pervasive positive selection in genes related to triacylglycerol metabolism.</title>
        <authorList>
            <person name="Wang Z."/>
            <person name="Chen Z."/>
            <person name="Xu S."/>
            <person name="Ren W."/>
            <person name="Zhou K."/>
            <person name="Yang G."/>
        </authorList>
    </citation>
    <scope>NUCLEOTIDE SEQUENCE</scope>
</reference>
<evidence type="ECO:0000313" key="12">
    <source>
        <dbReference type="EMBL" id="ALF07107.1"/>
    </source>
</evidence>
<evidence type="ECO:0000256" key="8">
    <source>
        <dbReference type="ARBA" id="ARBA00023098"/>
    </source>
</evidence>
<evidence type="ECO:0000256" key="4">
    <source>
        <dbReference type="ARBA" id="ARBA00022679"/>
    </source>
</evidence>
<keyword evidence="10 12" id="KW-0012">Acyltransferase</keyword>
<comment type="subcellular location">
    <subcellularLocation>
        <location evidence="1 11">Endoplasmic reticulum membrane</location>
        <topology evidence="1 11">Multi-pass membrane protein</topology>
    </subcellularLocation>
</comment>
<dbReference type="GO" id="GO:0005789">
    <property type="term" value="C:endoplasmic reticulum membrane"/>
    <property type="evidence" value="ECO:0007669"/>
    <property type="project" value="UniProtKB-SubCell"/>
</dbReference>
<dbReference type="EMBL" id="KR135608">
    <property type="protein sequence ID" value="ALF07107.1"/>
    <property type="molecule type" value="Genomic_DNA"/>
</dbReference>
<keyword evidence="9 11" id="KW-0472">Membrane</keyword>
<keyword evidence="7 11" id="KW-1133">Transmembrane helix</keyword>
<dbReference type="EC" id="2.3.1.-" evidence="11"/>
<feature type="transmembrane region" description="Helical" evidence="11">
    <location>
        <begin position="43"/>
        <end position="64"/>
    </location>
</feature>
<evidence type="ECO:0000256" key="5">
    <source>
        <dbReference type="ARBA" id="ARBA00022692"/>
    </source>
</evidence>
<proteinExistence type="inferred from homology"/>
<evidence type="ECO:0000256" key="9">
    <source>
        <dbReference type="ARBA" id="ARBA00023136"/>
    </source>
</evidence>
<accession>A0A0N9DRB5</accession>
<dbReference type="Pfam" id="PF03982">
    <property type="entry name" value="DAGAT"/>
    <property type="match status" value="1"/>
</dbReference>
<comment type="similarity">
    <text evidence="2 11">Belongs to the diacylglycerol acyltransferase family.</text>
</comment>
<evidence type="ECO:0000256" key="2">
    <source>
        <dbReference type="ARBA" id="ARBA00005420"/>
    </source>
</evidence>
<evidence type="ECO:0000256" key="3">
    <source>
        <dbReference type="ARBA" id="ARBA00022516"/>
    </source>
</evidence>